<evidence type="ECO:0000313" key="2">
    <source>
        <dbReference type="EMBL" id="OPC83742.1"/>
    </source>
</evidence>
<evidence type="ECO:0000256" key="1">
    <source>
        <dbReference type="SAM" id="MobiDB-lite"/>
    </source>
</evidence>
<feature type="region of interest" description="Disordered" evidence="1">
    <location>
        <begin position="1"/>
        <end position="29"/>
    </location>
</feature>
<gene>
    <name evidence="2" type="ORF">B4N89_24880</name>
</gene>
<keyword evidence="3" id="KW-1185">Reference proteome</keyword>
<evidence type="ECO:0000313" key="3">
    <source>
        <dbReference type="Proteomes" id="UP000190037"/>
    </source>
</evidence>
<organism evidence="2 3">
    <name type="scientific">Embleya scabrispora</name>
    <dbReference type="NCBI Taxonomy" id="159449"/>
    <lineage>
        <taxon>Bacteria</taxon>
        <taxon>Bacillati</taxon>
        <taxon>Actinomycetota</taxon>
        <taxon>Actinomycetes</taxon>
        <taxon>Kitasatosporales</taxon>
        <taxon>Streptomycetaceae</taxon>
        <taxon>Embleya</taxon>
    </lineage>
</organism>
<name>A0A1T3P473_9ACTN</name>
<dbReference type="EMBL" id="MWQN01000001">
    <property type="protein sequence ID" value="OPC83742.1"/>
    <property type="molecule type" value="Genomic_DNA"/>
</dbReference>
<proteinExistence type="predicted"/>
<sequence>MGMFGKSGRQRTSGTRPAQVPGAGAAGADWSAHTQLEDAVRSYLLHPDVAMEALGSVLGRRPVRGFTLERVVDINANGTSVWQEAAVCDDRRLVLWHSEDMTDPSAPGGTVLDSSVQVIPLGSVSHVGIRTLVGTDNDGRRQLRGAFVFLATPTLQEVATVRGEDGASTGRFRQEAYRFSKSLEDGGPGQIRRLLEFAEVVAARVPGPR</sequence>
<dbReference type="AlphaFoldDB" id="A0A1T3P473"/>
<dbReference type="Proteomes" id="UP000190037">
    <property type="component" value="Unassembled WGS sequence"/>
</dbReference>
<dbReference type="eggNOG" id="ENOG5032S40">
    <property type="taxonomic scope" value="Bacteria"/>
</dbReference>
<comment type="caution">
    <text evidence="2">The sequence shown here is derived from an EMBL/GenBank/DDBJ whole genome shotgun (WGS) entry which is preliminary data.</text>
</comment>
<accession>A0A1T3P473</accession>
<protein>
    <submittedName>
        <fullName evidence="2">Uncharacterized protein</fullName>
    </submittedName>
</protein>
<reference evidence="2 3" key="1">
    <citation type="submission" date="2017-03" db="EMBL/GenBank/DDBJ databases">
        <title>Draft genome sequence of Streptomyces scabrisporus NF3, endophyte isolated from Amphipterygium adstringens.</title>
        <authorList>
            <person name="Vazquez M."/>
            <person name="Ceapa C.D."/>
            <person name="Rodriguez Luna D."/>
            <person name="Sanchez Esquivel S."/>
        </authorList>
    </citation>
    <scope>NUCLEOTIDE SEQUENCE [LARGE SCALE GENOMIC DNA]</scope>
    <source>
        <strain evidence="2 3">NF3</strain>
    </source>
</reference>
<dbReference type="OrthoDB" id="4744879at2"/>
<dbReference type="STRING" id="159449.B4N89_24880"/>